<dbReference type="InterPro" id="IPR009075">
    <property type="entry name" value="AcylCo_DH/oxidase_C"/>
</dbReference>
<evidence type="ECO:0000259" key="7">
    <source>
        <dbReference type="Pfam" id="PF02770"/>
    </source>
</evidence>
<protein>
    <submittedName>
        <fullName evidence="9">Putative acyl-CoA dehydrogenase</fullName>
    </submittedName>
</protein>
<feature type="domain" description="Acyl-CoA oxidase/dehydrogenase middle" evidence="7">
    <location>
        <begin position="191"/>
        <end position="288"/>
    </location>
</feature>
<dbReference type="Pfam" id="PF00441">
    <property type="entry name" value="Acyl-CoA_dh_1"/>
    <property type="match status" value="1"/>
</dbReference>
<dbReference type="PROSITE" id="PS00073">
    <property type="entry name" value="ACYL_COA_DH_2"/>
    <property type="match status" value="1"/>
</dbReference>
<evidence type="ECO:0000256" key="3">
    <source>
        <dbReference type="ARBA" id="ARBA00022630"/>
    </source>
</evidence>
<dbReference type="RefSeq" id="WP_091639585.1">
    <property type="nucleotide sequence ID" value="NZ_FOEG01000001.1"/>
</dbReference>
<dbReference type="AlphaFoldDB" id="A0A1H8QC21"/>
<dbReference type="Gene3D" id="6.10.250.600">
    <property type="match status" value="1"/>
</dbReference>
<dbReference type="Proteomes" id="UP000199657">
    <property type="component" value="Unassembled WGS sequence"/>
</dbReference>
<evidence type="ECO:0000313" key="9">
    <source>
        <dbReference type="EMBL" id="SEO51477.1"/>
    </source>
</evidence>
<dbReference type="STRING" id="406100.SAMN04488052_101470"/>
<dbReference type="OrthoDB" id="9771038at2"/>
<comment type="similarity">
    <text evidence="2 5">Belongs to the acyl-CoA dehydrogenase family.</text>
</comment>
<comment type="cofactor">
    <cofactor evidence="1 5">
        <name>FAD</name>
        <dbReference type="ChEBI" id="CHEBI:57692"/>
    </cofactor>
</comment>
<dbReference type="SUPFAM" id="SSF47203">
    <property type="entry name" value="Acyl-CoA dehydrogenase C-terminal domain-like"/>
    <property type="match status" value="1"/>
</dbReference>
<evidence type="ECO:0000259" key="6">
    <source>
        <dbReference type="Pfam" id="PF00441"/>
    </source>
</evidence>
<evidence type="ECO:0000259" key="8">
    <source>
        <dbReference type="Pfam" id="PF18158"/>
    </source>
</evidence>
<dbReference type="InterPro" id="IPR006089">
    <property type="entry name" value="Acyl-CoA_DH_CS"/>
</dbReference>
<gene>
    <name evidence="9" type="ORF">SAMN04488052_101470</name>
</gene>
<accession>A0A1H8QC21</accession>
<dbReference type="Gene3D" id="1.20.140.10">
    <property type="entry name" value="Butyryl-CoA Dehydrogenase, subunit A, domain 3"/>
    <property type="match status" value="1"/>
</dbReference>
<proteinExistence type="inferred from homology"/>
<dbReference type="InterPro" id="IPR041504">
    <property type="entry name" value="AidB_N"/>
</dbReference>
<dbReference type="InterPro" id="IPR036250">
    <property type="entry name" value="AcylCo_DH-like_C"/>
</dbReference>
<dbReference type="EMBL" id="FOEG01000001">
    <property type="protein sequence ID" value="SEO51477.1"/>
    <property type="molecule type" value="Genomic_DNA"/>
</dbReference>
<evidence type="ECO:0000313" key="10">
    <source>
        <dbReference type="Proteomes" id="UP000199657"/>
    </source>
</evidence>
<reference evidence="9 10" key="1">
    <citation type="submission" date="2016-10" db="EMBL/GenBank/DDBJ databases">
        <authorList>
            <person name="de Groot N.N."/>
        </authorList>
    </citation>
    <scope>NUCLEOTIDE SEQUENCE [LARGE SCALE GENOMIC DNA]</scope>
    <source>
        <strain evidence="9 10">CGMCC 1.6291</strain>
    </source>
</reference>
<feature type="domain" description="Acyl-CoA dehydrogenase/oxidase C-terminal" evidence="6">
    <location>
        <begin position="298"/>
        <end position="453"/>
    </location>
</feature>
<dbReference type="PANTHER" id="PTHR42707:SF3">
    <property type="entry name" value="ACYL-COA DEHYDROGENASE AIDB-RELATED"/>
    <property type="match status" value="1"/>
</dbReference>
<dbReference type="InterPro" id="IPR052904">
    <property type="entry name" value="Acyl-CoA_dehydrogenase-like"/>
</dbReference>
<evidence type="ECO:0000256" key="1">
    <source>
        <dbReference type="ARBA" id="ARBA00001974"/>
    </source>
</evidence>
<organism evidence="9 10">
    <name type="scientific">Aquisalimonas asiatica</name>
    <dbReference type="NCBI Taxonomy" id="406100"/>
    <lineage>
        <taxon>Bacteria</taxon>
        <taxon>Pseudomonadati</taxon>
        <taxon>Pseudomonadota</taxon>
        <taxon>Gammaproteobacteria</taxon>
        <taxon>Chromatiales</taxon>
        <taxon>Ectothiorhodospiraceae</taxon>
        <taxon>Aquisalimonas</taxon>
    </lineage>
</organism>
<dbReference type="PANTHER" id="PTHR42707">
    <property type="entry name" value="ACYL-COA DEHYDROGENASE"/>
    <property type="match status" value="1"/>
</dbReference>
<sequence>MAANNAHNLPTATLWKTHDVTNQPPPFEGRNLYAADTVLRDAVHREGGSWGEDQLHQYGERVGGALWEAGFDANRNPPELHTHDRYGHRVDQVTFHPAYHQLMDAAIGNGLHALSWDQDGVGAQVVRSALMYLHNQAESGTMCPVTMTHAAVPALRHQPDVARIWEPRILSRQYDARFLPPEQKTGVTLGMGMTEKQGGSDVRANTTQAIPVGAEGPGRDYELIGHKWFFSAPMSDAFLVLAQSRGGLSCFLLPRWCPDGSVNAIRIQRLKDKLGNRSNASSEVEFLNAHAVMVGEEGRGVATIIDMVAQTRLDCMIGSGSLMRHGLAHAMHHCAHRKAFGSTLLKQPLMRNVLADLALEVEGATALTFRVAAALDRQQDDPAEAAFARIATALGKYWICKRAAGHITEAQECLGGAGYVEEHVLPRLYREAPVNAIWEGSGNIQCLDVLRAMQKSPETVQVVMDELRQARGENRHLDAAIQRIESRLGGNAELPMEARVLVEDLVLALQGGLLVRAGRQAVADAFCAARLGPERTLLYGGLPDGLDTDIILTRASPQEA</sequence>
<dbReference type="NCBIfam" id="NF008594">
    <property type="entry name" value="PRK11561.1"/>
    <property type="match status" value="1"/>
</dbReference>
<dbReference type="Pfam" id="PF18158">
    <property type="entry name" value="AidB_N"/>
    <property type="match status" value="1"/>
</dbReference>
<keyword evidence="4 5" id="KW-0274">FAD</keyword>
<dbReference type="Gene3D" id="2.40.110.20">
    <property type="match status" value="1"/>
</dbReference>
<keyword evidence="10" id="KW-1185">Reference proteome</keyword>
<evidence type="ECO:0000256" key="4">
    <source>
        <dbReference type="ARBA" id="ARBA00022827"/>
    </source>
</evidence>
<keyword evidence="3 5" id="KW-0285">Flavoprotein</keyword>
<keyword evidence="5" id="KW-0560">Oxidoreductase</keyword>
<dbReference type="InterPro" id="IPR006091">
    <property type="entry name" value="Acyl-CoA_Oxase/DH_mid-dom"/>
</dbReference>
<dbReference type="SUPFAM" id="SSF56645">
    <property type="entry name" value="Acyl-CoA dehydrogenase NM domain-like"/>
    <property type="match status" value="1"/>
</dbReference>
<name>A0A1H8QC21_9GAMM</name>
<dbReference type="GO" id="GO:0003995">
    <property type="term" value="F:acyl-CoA dehydrogenase activity"/>
    <property type="evidence" value="ECO:0007669"/>
    <property type="project" value="InterPro"/>
</dbReference>
<dbReference type="Pfam" id="PF02770">
    <property type="entry name" value="Acyl-CoA_dh_M"/>
    <property type="match status" value="1"/>
</dbReference>
<evidence type="ECO:0000256" key="5">
    <source>
        <dbReference type="RuleBase" id="RU362125"/>
    </source>
</evidence>
<evidence type="ECO:0000256" key="2">
    <source>
        <dbReference type="ARBA" id="ARBA00009347"/>
    </source>
</evidence>
<feature type="domain" description="Adaptive response protein AidB N-terminal" evidence="8">
    <location>
        <begin position="22"/>
        <end position="176"/>
    </location>
</feature>
<dbReference type="PROSITE" id="PS00072">
    <property type="entry name" value="ACYL_COA_DH_1"/>
    <property type="match status" value="1"/>
</dbReference>
<dbReference type="InterPro" id="IPR009100">
    <property type="entry name" value="AcylCoA_DH/oxidase_NM_dom_sf"/>
</dbReference>